<accession>A0ABZ0Z888</accession>
<evidence type="ECO:0000313" key="2">
    <source>
        <dbReference type="Proteomes" id="UP001346559"/>
    </source>
</evidence>
<dbReference type="Proteomes" id="UP001346559">
    <property type="component" value="Segment"/>
</dbReference>
<sequence>MQLNDYIKQYNNKEISLRQLIYIVKNNEDVNKEVYDFTDFLTHNEDILERLYYVIHDLHSVVTCKFCGNKARWSGRIGNGYKETCDSSICKSKYNSLCREQYKDSFKIAEHRDDRFKEWQKSIDNSEYMNDYVVINHIIYDKYVELIDNPIILDYLNNRFDDSSSILETVQRIRKGVYEKPKCPVCGKPVIWIGKNTKLYTKYCSTSCASKAPRFKYKPVLLVKYTVDDNINEIIEKQDLVETSIQEAFPVKEQKKVKETKHKEVKKEDKHEEKKKEKPVNKYANISELLNKPKYKPVIVNGEEETEDNLCKSANCTTAHCNEVVDKYLDREFEKIQDIYFPPSTVHPVTDEECIKEFEYIKSKDRDLRTPSKIIKKFHKSIIYAHIDNSISPYEGWNKIKSDKELFRKLLVNRLKFADWYKSEGRKHFIDECYVPDFIYGIGLNASRMFQTVTYFKPDLAKYLIKKYLNEFDTIFDPFSGYSGRMIGTLACCKSYIGRDLCESSVKESKEIYEFLKPIIDSDLLCNVTCDLDIADCCTNTGKYQCLLTCSPYGNIENWPGVESVNRDCDDWIDICLKNYDCEKYLFVTDDLITKYVPYIKETLTNRSHFGSNKEFVIIITKEERDKIIKGLD</sequence>
<proteinExistence type="predicted"/>
<reference evidence="1 2" key="1">
    <citation type="submission" date="2023-11" db="EMBL/GenBank/DDBJ databases">
        <authorList>
            <person name="Cook R."/>
            <person name="Crisci M."/>
            <person name="Pye H."/>
            <person name="Adriaenssens E."/>
            <person name="Santini J."/>
        </authorList>
    </citation>
    <scope>NUCLEOTIDE SEQUENCE [LARGE SCALE GENOMIC DNA]</scope>
    <source>
        <strain evidence="1">Lak_Megaphage_RVC_AP1_GC26</strain>
    </source>
</reference>
<name>A0ABZ0Z888_9CAUD</name>
<organism evidence="1 2">
    <name type="scientific">phage Lak_Megaphage_RVC_AP1_GC26</name>
    <dbReference type="NCBI Taxonomy" id="3109224"/>
    <lineage>
        <taxon>Viruses</taxon>
        <taxon>Duplodnaviria</taxon>
        <taxon>Heunggongvirae</taxon>
        <taxon>Uroviricota</taxon>
        <taxon>Caudoviricetes</taxon>
        <taxon>Caudoviricetes code 15 clade</taxon>
    </lineage>
</organism>
<keyword evidence="2" id="KW-1185">Reference proteome</keyword>
<dbReference type="EMBL" id="OR769218">
    <property type="protein sequence ID" value="WQJ54445.1"/>
    <property type="molecule type" value="Genomic_DNA"/>
</dbReference>
<evidence type="ECO:0008006" key="3">
    <source>
        <dbReference type="Google" id="ProtNLM"/>
    </source>
</evidence>
<protein>
    <recommendedName>
        <fullName evidence="3">DNA methylase</fullName>
    </recommendedName>
</protein>
<evidence type="ECO:0000313" key="1">
    <source>
        <dbReference type="EMBL" id="WQJ54445.1"/>
    </source>
</evidence>
<dbReference type="InterPro" id="IPR029063">
    <property type="entry name" value="SAM-dependent_MTases_sf"/>
</dbReference>
<dbReference type="SUPFAM" id="SSF53335">
    <property type="entry name" value="S-adenosyl-L-methionine-dependent methyltransferases"/>
    <property type="match status" value="1"/>
</dbReference>